<evidence type="ECO:0000256" key="4">
    <source>
        <dbReference type="ARBA" id="ARBA00022741"/>
    </source>
</evidence>
<evidence type="ECO:0000256" key="7">
    <source>
        <dbReference type="ARBA" id="ARBA00023125"/>
    </source>
</evidence>
<name>A0ABY1QR14_9BACT</name>
<dbReference type="Proteomes" id="UP001158067">
    <property type="component" value="Unassembled WGS sequence"/>
</dbReference>
<evidence type="ECO:0000256" key="1">
    <source>
        <dbReference type="ARBA" id="ARBA00000185"/>
    </source>
</evidence>
<keyword evidence="11" id="KW-1185">Reference proteome</keyword>
<protein>
    <recommendedName>
        <fullName evidence="3">DNA topoisomerase (ATP-hydrolyzing)</fullName>
        <ecNumber evidence="3">5.6.2.2</ecNumber>
    </recommendedName>
</protein>
<dbReference type="Pfam" id="PF01751">
    <property type="entry name" value="Toprim"/>
    <property type="match status" value="1"/>
</dbReference>
<evidence type="ECO:0000313" key="10">
    <source>
        <dbReference type="EMBL" id="SMP76575.1"/>
    </source>
</evidence>
<keyword evidence="4" id="KW-0547">Nucleotide-binding</keyword>
<dbReference type="EC" id="5.6.2.2" evidence="3"/>
<keyword evidence="6" id="KW-0799">Topoisomerase</keyword>
<reference evidence="10 11" key="1">
    <citation type="submission" date="2017-05" db="EMBL/GenBank/DDBJ databases">
        <authorList>
            <person name="Varghese N."/>
            <person name="Submissions S."/>
        </authorList>
    </citation>
    <scope>NUCLEOTIDE SEQUENCE [LARGE SCALE GENOMIC DNA]</scope>
    <source>
        <strain evidence="10 11">DSM 25457</strain>
    </source>
</reference>
<dbReference type="InterPro" id="IPR006171">
    <property type="entry name" value="TOPRIM_dom"/>
</dbReference>
<evidence type="ECO:0000259" key="9">
    <source>
        <dbReference type="Pfam" id="PF01751"/>
    </source>
</evidence>
<dbReference type="InterPro" id="IPR013759">
    <property type="entry name" value="Topo_IIA_B_C"/>
</dbReference>
<feature type="domain" description="Toprim" evidence="9">
    <location>
        <begin position="24"/>
        <end position="129"/>
    </location>
</feature>
<evidence type="ECO:0000256" key="6">
    <source>
        <dbReference type="ARBA" id="ARBA00023029"/>
    </source>
</evidence>
<evidence type="ECO:0000256" key="3">
    <source>
        <dbReference type="ARBA" id="ARBA00012895"/>
    </source>
</evidence>
<dbReference type="PANTHER" id="PTHR45866">
    <property type="entry name" value="DNA GYRASE/TOPOISOMERASE SUBUNIT B"/>
    <property type="match status" value="1"/>
</dbReference>
<comment type="catalytic activity">
    <reaction evidence="1">
        <text>ATP-dependent breakage, passage and rejoining of double-stranded DNA.</text>
        <dbReference type="EC" id="5.6.2.2"/>
    </reaction>
</comment>
<evidence type="ECO:0000313" key="11">
    <source>
        <dbReference type="Proteomes" id="UP001158067"/>
    </source>
</evidence>
<dbReference type="InterPro" id="IPR013760">
    <property type="entry name" value="Topo_IIA-like_dom_sf"/>
</dbReference>
<organism evidence="10 11">
    <name type="scientific">Neorhodopirellula lusitana</name>
    <dbReference type="NCBI Taxonomy" id="445327"/>
    <lineage>
        <taxon>Bacteria</taxon>
        <taxon>Pseudomonadati</taxon>
        <taxon>Planctomycetota</taxon>
        <taxon>Planctomycetia</taxon>
        <taxon>Pirellulales</taxon>
        <taxon>Pirellulaceae</taxon>
        <taxon>Neorhodopirellula</taxon>
    </lineage>
</organism>
<sequence>MSQYRKAPVHYPCEMTGGGPKECFFVEGDSAAKSVSQVRDTSCQAVLALQGKPMNVLRASRKSVATNLVLTRVAETLLDPSSVGENSSPEWPDALNDSARCAYDRIVLLMDPDADGIHCGVLMMGFFQRFAPGLIASGRLLIVRPPMFVFRFAKSVAPKSNSVDQNCVVASSPEHARAVESVLKKRGLTSYRKTKHRGLASLDAPILSRFCVAPETRQANALTPDEIDAAVSMFSGGS</sequence>
<comment type="caution">
    <text evidence="10">The sequence shown here is derived from an EMBL/GenBank/DDBJ whole genome shotgun (WGS) entry which is preliminary data.</text>
</comment>
<proteinExistence type="inferred from homology"/>
<evidence type="ECO:0000256" key="5">
    <source>
        <dbReference type="ARBA" id="ARBA00022840"/>
    </source>
</evidence>
<accession>A0ABY1QR14</accession>
<evidence type="ECO:0000256" key="2">
    <source>
        <dbReference type="ARBA" id="ARBA00010708"/>
    </source>
</evidence>
<gene>
    <name evidence="10" type="ORF">SAMN06265222_12181</name>
</gene>
<dbReference type="EMBL" id="FXUG01000021">
    <property type="protein sequence ID" value="SMP76575.1"/>
    <property type="molecule type" value="Genomic_DNA"/>
</dbReference>
<dbReference type="SUPFAM" id="SSF56719">
    <property type="entry name" value="Type II DNA topoisomerase"/>
    <property type="match status" value="1"/>
</dbReference>
<dbReference type="Gene3D" id="3.40.50.670">
    <property type="match status" value="1"/>
</dbReference>
<comment type="similarity">
    <text evidence="2">Belongs to the type II topoisomerase GyrB family.</text>
</comment>
<keyword evidence="8" id="KW-0413">Isomerase</keyword>
<keyword evidence="7" id="KW-0238">DNA-binding</keyword>
<dbReference type="RefSeq" id="WP_283435251.1">
    <property type="nucleotide sequence ID" value="NZ_FXUG01000021.1"/>
</dbReference>
<dbReference type="PANTHER" id="PTHR45866:SF1">
    <property type="entry name" value="DNA GYRASE SUBUNIT B, MITOCHONDRIAL"/>
    <property type="match status" value="1"/>
</dbReference>
<keyword evidence="5" id="KW-0067">ATP-binding</keyword>
<evidence type="ECO:0000256" key="8">
    <source>
        <dbReference type="ARBA" id="ARBA00023235"/>
    </source>
</evidence>
<dbReference type="PRINTS" id="PR00418">
    <property type="entry name" value="TPI2FAMILY"/>
</dbReference>